<keyword evidence="2" id="KW-0472">Membrane</keyword>
<protein>
    <submittedName>
        <fullName evidence="3">Uncharacterized protein</fullName>
    </submittedName>
</protein>
<dbReference type="AlphaFoldDB" id="A0A2G9S4S2"/>
<keyword evidence="2" id="KW-1133">Transmembrane helix</keyword>
<proteinExistence type="predicted"/>
<evidence type="ECO:0000313" key="4">
    <source>
        <dbReference type="Proteomes" id="UP000228934"/>
    </source>
</evidence>
<feature type="transmembrane region" description="Helical" evidence="2">
    <location>
        <begin position="33"/>
        <end position="58"/>
    </location>
</feature>
<feature type="non-terminal residue" evidence="3">
    <location>
        <position position="1"/>
    </location>
</feature>
<dbReference type="EMBL" id="KV926281">
    <property type="protein sequence ID" value="PIO35178.1"/>
    <property type="molecule type" value="Genomic_DNA"/>
</dbReference>
<name>A0A2G9S4S2_AQUCT</name>
<organism evidence="3 4">
    <name type="scientific">Aquarana catesbeiana</name>
    <name type="common">American bullfrog</name>
    <name type="synonym">Rana catesbeiana</name>
    <dbReference type="NCBI Taxonomy" id="8400"/>
    <lineage>
        <taxon>Eukaryota</taxon>
        <taxon>Metazoa</taxon>
        <taxon>Chordata</taxon>
        <taxon>Craniata</taxon>
        <taxon>Vertebrata</taxon>
        <taxon>Euteleostomi</taxon>
        <taxon>Amphibia</taxon>
        <taxon>Batrachia</taxon>
        <taxon>Anura</taxon>
        <taxon>Neobatrachia</taxon>
        <taxon>Ranoidea</taxon>
        <taxon>Ranidae</taxon>
        <taxon>Aquarana</taxon>
    </lineage>
</organism>
<reference evidence="4" key="1">
    <citation type="journal article" date="2017" name="Nat. Commun.">
        <title>The North American bullfrog draft genome provides insight into hormonal regulation of long noncoding RNA.</title>
        <authorList>
            <person name="Hammond S.A."/>
            <person name="Warren R.L."/>
            <person name="Vandervalk B.P."/>
            <person name="Kucuk E."/>
            <person name="Khan H."/>
            <person name="Gibb E.A."/>
            <person name="Pandoh P."/>
            <person name="Kirk H."/>
            <person name="Zhao Y."/>
            <person name="Jones M."/>
            <person name="Mungall A.J."/>
            <person name="Coope R."/>
            <person name="Pleasance S."/>
            <person name="Moore R.A."/>
            <person name="Holt R.A."/>
            <person name="Round J.M."/>
            <person name="Ohora S."/>
            <person name="Walle B.V."/>
            <person name="Veldhoen N."/>
            <person name="Helbing C.C."/>
            <person name="Birol I."/>
        </authorList>
    </citation>
    <scope>NUCLEOTIDE SEQUENCE [LARGE SCALE GENOMIC DNA]</scope>
</reference>
<sequence>QNYADPNSRSFDLNAETDNGYLGHPEVEQTPKYTLFLCVGGGILTVLLAASMGAILYYELRVRKKKVDGLRLAEEGYAGPNSTDSDIHQDTSSRSANPPAADDKDSHVTAWSEIYDTPQINENSAPGVHSIIPAEMMSEGLPLNFNIQVTYTCTCVPPKIEPSISSFNLCVPPEVASLPSAVKLYMPATQGHHACTCVPAQMCSISLLPPVASSSSS</sequence>
<accession>A0A2G9S4S2</accession>
<feature type="region of interest" description="Disordered" evidence="1">
    <location>
        <begin position="76"/>
        <end position="105"/>
    </location>
</feature>
<dbReference type="Proteomes" id="UP000228934">
    <property type="component" value="Unassembled WGS sequence"/>
</dbReference>
<gene>
    <name evidence="3" type="ORF">AB205_0178320</name>
</gene>
<keyword evidence="2" id="KW-0812">Transmembrane</keyword>
<evidence type="ECO:0000256" key="1">
    <source>
        <dbReference type="SAM" id="MobiDB-lite"/>
    </source>
</evidence>
<keyword evidence="4" id="KW-1185">Reference proteome</keyword>
<evidence type="ECO:0000313" key="3">
    <source>
        <dbReference type="EMBL" id="PIO35178.1"/>
    </source>
</evidence>
<evidence type="ECO:0000256" key="2">
    <source>
        <dbReference type="SAM" id="Phobius"/>
    </source>
</evidence>